<evidence type="ECO:0000313" key="6">
    <source>
        <dbReference type="Proteomes" id="UP001600943"/>
    </source>
</evidence>
<dbReference type="Gene3D" id="3.40.50.2300">
    <property type="match status" value="2"/>
</dbReference>
<keyword evidence="6" id="KW-1185">Reference proteome</keyword>
<dbReference type="SUPFAM" id="SSF53822">
    <property type="entry name" value="Periplasmic binding protein-like I"/>
    <property type="match status" value="1"/>
</dbReference>
<dbReference type="SUPFAM" id="SSF47413">
    <property type="entry name" value="lambda repressor-like DNA-binding domains"/>
    <property type="match status" value="1"/>
</dbReference>
<dbReference type="EMBL" id="BAABYW010000002">
    <property type="protein sequence ID" value="GAA6411234.1"/>
    <property type="molecule type" value="Genomic_DNA"/>
</dbReference>
<feature type="domain" description="HTH lacI-type" evidence="4">
    <location>
        <begin position="2"/>
        <end position="47"/>
    </location>
</feature>
<dbReference type="Pfam" id="PF00356">
    <property type="entry name" value="LacI"/>
    <property type="match status" value="1"/>
</dbReference>
<dbReference type="PROSITE" id="PS50932">
    <property type="entry name" value="HTH_LACI_2"/>
    <property type="match status" value="1"/>
</dbReference>
<reference evidence="5 6" key="1">
    <citation type="submission" date="2024-04" db="EMBL/GenBank/DDBJ databases">
        <title>Defined microbial consortia suppress multidrug-resistant proinflammatory Enterobacteriaceae via ecological control.</title>
        <authorList>
            <person name="Furuichi M."/>
            <person name="Kawaguchi T."/>
            <person name="Pust M."/>
            <person name="Yasuma K."/>
            <person name="Plichta D."/>
            <person name="Hasegawa N."/>
            <person name="Ohya T."/>
            <person name="Bhattarai S."/>
            <person name="Sasajima S."/>
            <person name="Aoto Y."/>
            <person name="Tuganbaev T."/>
            <person name="Yaginuma M."/>
            <person name="Ueda M."/>
            <person name="Okahashi N."/>
            <person name="Amafuji K."/>
            <person name="Kiridooshi Y."/>
            <person name="Sugita K."/>
            <person name="Strazar M."/>
            <person name="Skelly A."/>
            <person name="Suda W."/>
            <person name="Hattori M."/>
            <person name="Nakamoto N."/>
            <person name="Caballero S."/>
            <person name="Norman J."/>
            <person name="Olle B."/>
            <person name="Tanoue T."/>
            <person name="Arita M."/>
            <person name="Bucci V."/>
            <person name="Atarashi K."/>
            <person name="Xavier R."/>
            <person name="Honda K."/>
        </authorList>
    </citation>
    <scope>NUCLEOTIDE SEQUENCE [LARGE SCALE GENOMIC DNA]</scope>
    <source>
        <strain evidence="6">k04-0078-D8-1</strain>
    </source>
</reference>
<keyword evidence="2 5" id="KW-0238">DNA-binding</keyword>
<organism evidence="5 6">
    <name type="scientific">Blautia hominis</name>
    <dbReference type="NCBI Taxonomy" id="2025493"/>
    <lineage>
        <taxon>Bacteria</taxon>
        <taxon>Bacillati</taxon>
        <taxon>Bacillota</taxon>
        <taxon>Clostridia</taxon>
        <taxon>Lachnospirales</taxon>
        <taxon>Lachnospiraceae</taxon>
        <taxon>Blautia</taxon>
    </lineage>
</organism>
<dbReference type="InterPro" id="IPR028082">
    <property type="entry name" value="Peripla_BP_I"/>
</dbReference>
<dbReference type="PANTHER" id="PTHR30146">
    <property type="entry name" value="LACI-RELATED TRANSCRIPTIONAL REPRESSOR"/>
    <property type="match status" value="1"/>
</dbReference>
<dbReference type="Gene3D" id="1.10.260.40">
    <property type="entry name" value="lambda repressor-like DNA-binding domains"/>
    <property type="match status" value="1"/>
</dbReference>
<dbReference type="RefSeq" id="WP_390409897.1">
    <property type="nucleotide sequence ID" value="NZ_BAABYW010000002.1"/>
</dbReference>
<dbReference type="Pfam" id="PF13377">
    <property type="entry name" value="Peripla_BP_3"/>
    <property type="match status" value="1"/>
</dbReference>
<protein>
    <submittedName>
        <fullName evidence="5">LacI family DNA-binding transcriptional regulator</fullName>
    </submittedName>
</protein>
<name>A0ABQ0BIF4_9FIRM</name>
<dbReference type="InterPro" id="IPR010982">
    <property type="entry name" value="Lambda_DNA-bd_dom_sf"/>
</dbReference>
<keyword evidence="3" id="KW-0804">Transcription</keyword>
<gene>
    <name evidence="5" type="ORF">K040078D81_53510</name>
</gene>
<proteinExistence type="predicted"/>
<dbReference type="InterPro" id="IPR000843">
    <property type="entry name" value="HTH_LacI"/>
</dbReference>
<dbReference type="SMART" id="SM00354">
    <property type="entry name" value="HTH_LACI"/>
    <property type="match status" value="1"/>
</dbReference>
<evidence type="ECO:0000256" key="2">
    <source>
        <dbReference type="ARBA" id="ARBA00023125"/>
    </source>
</evidence>
<evidence type="ECO:0000256" key="1">
    <source>
        <dbReference type="ARBA" id="ARBA00023015"/>
    </source>
</evidence>
<keyword evidence="1" id="KW-0805">Transcription regulation</keyword>
<sequence>MATIRDVAQRAGVSAASVSRVLKNDSTFSVSQKTRERILEAAGELGYNKCFEYSAIQGTRGTIGIMLLYGEEEEVEDRFYQVIRMNIKMELEKNGFKVKEVFEPMLDANAPRISGYQGLVFVGYSTLWYQKKAFRRAVLDSGLPVVCADFQLRDELLTADCVVNDFKQAVKKATDLFLKKGFDTIGYMGTYGLEVNGKLHRDERFLYFRQIMKSLEKYDEKYIYLAQSNHTQFGYRLGKEIIRRGRLPRAVFVENDTMAIGFLKALEEEKISVPGDVAIIGCNDDQAASFVTPALSTVKLHNDLIGMMAAKTLMECLWTDREQGLKIIVPNQLILRESCPESKTSQQADGASIL</sequence>
<evidence type="ECO:0000259" key="4">
    <source>
        <dbReference type="PROSITE" id="PS50932"/>
    </source>
</evidence>
<dbReference type="CDD" id="cd01544">
    <property type="entry name" value="PBP1_GalR"/>
    <property type="match status" value="1"/>
</dbReference>
<dbReference type="CDD" id="cd01392">
    <property type="entry name" value="HTH_LacI"/>
    <property type="match status" value="1"/>
</dbReference>
<dbReference type="GO" id="GO:0003677">
    <property type="term" value="F:DNA binding"/>
    <property type="evidence" value="ECO:0007669"/>
    <property type="project" value="UniProtKB-KW"/>
</dbReference>
<dbReference type="PANTHER" id="PTHR30146:SF149">
    <property type="entry name" value="HTH-TYPE TRANSCRIPTIONAL REGULATOR EBGR"/>
    <property type="match status" value="1"/>
</dbReference>
<evidence type="ECO:0000256" key="3">
    <source>
        <dbReference type="ARBA" id="ARBA00023163"/>
    </source>
</evidence>
<dbReference type="Proteomes" id="UP001600943">
    <property type="component" value="Unassembled WGS sequence"/>
</dbReference>
<comment type="caution">
    <text evidence="5">The sequence shown here is derived from an EMBL/GenBank/DDBJ whole genome shotgun (WGS) entry which is preliminary data.</text>
</comment>
<accession>A0ABQ0BIF4</accession>
<dbReference type="PROSITE" id="PS00356">
    <property type="entry name" value="HTH_LACI_1"/>
    <property type="match status" value="1"/>
</dbReference>
<dbReference type="InterPro" id="IPR046335">
    <property type="entry name" value="LacI/GalR-like_sensor"/>
</dbReference>
<evidence type="ECO:0000313" key="5">
    <source>
        <dbReference type="EMBL" id="GAA6411234.1"/>
    </source>
</evidence>